<dbReference type="InterPro" id="IPR011701">
    <property type="entry name" value="MFS"/>
</dbReference>
<dbReference type="SUPFAM" id="SSF103473">
    <property type="entry name" value="MFS general substrate transporter"/>
    <property type="match status" value="1"/>
</dbReference>
<feature type="transmembrane region" description="Helical" evidence="1">
    <location>
        <begin position="194"/>
        <end position="215"/>
    </location>
</feature>
<feature type="transmembrane region" description="Helical" evidence="1">
    <location>
        <begin position="339"/>
        <end position="358"/>
    </location>
</feature>
<dbReference type="InterPro" id="IPR052524">
    <property type="entry name" value="MFS_Cyanate_Porter"/>
</dbReference>
<feature type="transmembrane region" description="Helical" evidence="1">
    <location>
        <begin position="221"/>
        <end position="239"/>
    </location>
</feature>
<evidence type="ECO:0000256" key="1">
    <source>
        <dbReference type="SAM" id="Phobius"/>
    </source>
</evidence>
<feature type="transmembrane region" description="Helical" evidence="1">
    <location>
        <begin position="70"/>
        <end position="94"/>
    </location>
</feature>
<sequence>MSPGSPNLQRVRSRYGHGLRRVENRCRCSTSPWAATRPDPTAAYPGHDPPRRAAGADITSRTRIYGTSGLLLVAMLAYALNLRAPFVSLAPIVTTVADGLGVTPETVGILTGIPVLCFALAAPFASMLLARVGIERAITLSLLGVFVGTCIRSAGGFDLAVVGTVIIGASITIGNVSVPVLISRDFSSSAGAVTGLYTAALNLGSVITTVVTAPLATAFGWRWALAAWGLVMLVAAVLWQRATAGRDRSPVHLVPAHGTSDAELGSVWRRGIAWCLTLTFVGQAFSYYAVTTWLPKILADEQGMSDAGAGGAASLFQLFGIIGGVGVPLLLARRLPLRAVFAGMSLLWLSLPVGLLVAPELWPLWAALAGTSQGGNFTVIFTLVVQRSRAQSEARRMSAMIQGVGYGAAAAGPYAIGALHTATDGWTVPLLVVIGALTLMTVSGLLATGAQRAPA</sequence>
<keyword evidence="1" id="KW-0812">Transmembrane</keyword>
<feature type="transmembrane region" description="Helical" evidence="1">
    <location>
        <begin position="364"/>
        <end position="385"/>
    </location>
</feature>
<dbReference type="STRING" id="446469.Sked_32460"/>
<proteinExistence type="predicted"/>
<gene>
    <name evidence="2" type="ordered locus">Sked_32460</name>
</gene>
<dbReference type="Pfam" id="PF07690">
    <property type="entry name" value="MFS_1"/>
    <property type="match status" value="1"/>
</dbReference>
<keyword evidence="3" id="KW-1185">Reference proteome</keyword>
<dbReference type="eggNOG" id="COG2807">
    <property type="taxonomic scope" value="Bacteria"/>
</dbReference>
<dbReference type="EMBL" id="CP001819">
    <property type="protein sequence ID" value="ACZ23142.1"/>
    <property type="molecule type" value="Genomic_DNA"/>
</dbReference>
<protein>
    <submittedName>
        <fullName evidence="2">Cyanate permease</fullName>
    </submittedName>
</protein>
<organism evidence="2 3">
    <name type="scientific">Sanguibacter keddieii (strain ATCC 51767 / DSM 10542 / NCFB 3025 / ST-74)</name>
    <dbReference type="NCBI Taxonomy" id="446469"/>
    <lineage>
        <taxon>Bacteria</taxon>
        <taxon>Bacillati</taxon>
        <taxon>Actinomycetota</taxon>
        <taxon>Actinomycetes</taxon>
        <taxon>Micrococcales</taxon>
        <taxon>Sanguibacteraceae</taxon>
        <taxon>Sanguibacter</taxon>
    </lineage>
</organism>
<feature type="transmembrane region" description="Helical" evidence="1">
    <location>
        <begin position="271"/>
        <end position="290"/>
    </location>
</feature>
<feature type="transmembrane region" description="Helical" evidence="1">
    <location>
        <begin position="397"/>
        <end position="416"/>
    </location>
</feature>
<feature type="transmembrane region" description="Helical" evidence="1">
    <location>
        <begin position="310"/>
        <end position="332"/>
    </location>
</feature>
<dbReference type="KEGG" id="ske:Sked_32460"/>
<name>D1BDD8_SANKS</name>
<accession>D1BDD8</accession>
<evidence type="ECO:0000313" key="2">
    <source>
        <dbReference type="EMBL" id="ACZ23142.1"/>
    </source>
</evidence>
<feature type="transmembrane region" description="Helical" evidence="1">
    <location>
        <begin position="137"/>
        <end position="154"/>
    </location>
</feature>
<feature type="transmembrane region" description="Helical" evidence="1">
    <location>
        <begin position="106"/>
        <end position="130"/>
    </location>
</feature>
<dbReference type="PANTHER" id="PTHR23523">
    <property type="match status" value="1"/>
</dbReference>
<dbReference type="HOGENOM" id="CLU_038046_1_1_11"/>
<dbReference type="AlphaFoldDB" id="D1BDD8"/>
<dbReference type="Proteomes" id="UP000000322">
    <property type="component" value="Chromosome"/>
</dbReference>
<dbReference type="InterPro" id="IPR036259">
    <property type="entry name" value="MFS_trans_sf"/>
</dbReference>
<keyword evidence="1" id="KW-0472">Membrane</keyword>
<reference evidence="2 3" key="1">
    <citation type="journal article" date="2009" name="Stand. Genomic Sci.">
        <title>Complete genome sequence of Sanguibacter keddieii type strain (ST-74).</title>
        <authorList>
            <person name="Ivanova N."/>
            <person name="Sikorski J."/>
            <person name="Sims D."/>
            <person name="Brettin T."/>
            <person name="Detter J.C."/>
            <person name="Han C."/>
            <person name="Lapidus A."/>
            <person name="Copeland A."/>
            <person name="Glavina Del Rio T."/>
            <person name="Nolan M."/>
            <person name="Chen F."/>
            <person name="Lucas S."/>
            <person name="Tice H."/>
            <person name="Cheng J.F."/>
            <person name="Bruce D."/>
            <person name="Goodwin L."/>
            <person name="Pitluck S."/>
            <person name="Pati A."/>
            <person name="Mavromatis K."/>
            <person name="Chen A."/>
            <person name="Palaniappan K."/>
            <person name="D'haeseleer P."/>
            <person name="Chain P."/>
            <person name="Bristow J."/>
            <person name="Eisen J.A."/>
            <person name="Markowitz V."/>
            <person name="Hugenholtz P."/>
            <person name="Goker M."/>
            <person name="Pukall R."/>
            <person name="Klenk H.P."/>
            <person name="Kyrpides N.C."/>
        </authorList>
    </citation>
    <scope>NUCLEOTIDE SEQUENCE [LARGE SCALE GENOMIC DNA]</scope>
    <source>
        <strain evidence="3">ATCC 51767 / DSM 10542 / NCFB 3025 / ST-74</strain>
    </source>
</reference>
<dbReference type="GO" id="GO:0022857">
    <property type="term" value="F:transmembrane transporter activity"/>
    <property type="evidence" value="ECO:0007669"/>
    <property type="project" value="InterPro"/>
</dbReference>
<evidence type="ECO:0000313" key="3">
    <source>
        <dbReference type="Proteomes" id="UP000000322"/>
    </source>
</evidence>
<dbReference type="Gene3D" id="1.20.1250.20">
    <property type="entry name" value="MFS general substrate transporter like domains"/>
    <property type="match status" value="1"/>
</dbReference>
<keyword evidence="1" id="KW-1133">Transmembrane helix</keyword>
<feature type="transmembrane region" description="Helical" evidence="1">
    <location>
        <begin position="428"/>
        <end position="450"/>
    </location>
</feature>
<feature type="transmembrane region" description="Helical" evidence="1">
    <location>
        <begin position="160"/>
        <end position="182"/>
    </location>
</feature>
<dbReference type="PANTHER" id="PTHR23523:SF2">
    <property type="entry name" value="2-NITROIMIDAZOLE TRANSPORTER"/>
    <property type="match status" value="1"/>
</dbReference>